<evidence type="ECO:0000313" key="1">
    <source>
        <dbReference type="EMBL" id="OGH70543.1"/>
    </source>
</evidence>
<accession>A0A1F6MGE5</accession>
<dbReference type="AlphaFoldDB" id="A0A1F6MGE5"/>
<organism evidence="1 2">
    <name type="scientific">Candidatus Magasanikbacteria bacterium RIFCSPHIGHO2_02_FULL_51_14</name>
    <dbReference type="NCBI Taxonomy" id="1798683"/>
    <lineage>
        <taxon>Bacteria</taxon>
        <taxon>Candidatus Magasanikiibacteriota</taxon>
    </lineage>
</organism>
<protein>
    <submittedName>
        <fullName evidence="1">Uncharacterized protein</fullName>
    </submittedName>
</protein>
<comment type="caution">
    <text evidence="1">The sequence shown here is derived from an EMBL/GenBank/DDBJ whole genome shotgun (WGS) entry which is preliminary data.</text>
</comment>
<proteinExistence type="predicted"/>
<reference evidence="1 2" key="1">
    <citation type="journal article" date="2016" name="Nat. Commun.">
        <title>Thousands of microbial genomes shed light on interconnected biogeochemical processes in an aquifer system.</title>
        <authorList>
            <person name="Anantharaman K."/>
            <person name="Brown C.T."/>
            <person name="Hug L.A."/>
            <person name="Sharon I."/>
            <person name="Castelle C.J."/>
            <person name="Probst A.J."/>
            <person name="Thomas B.C."/>
            <person name="Singh A."/>
            <person name="Wilkins M.J."/>
            <person name="Karaoz U."/>
            <person name="Brodie E.L."/>
            <person name="Williams K.H."/>
            <person name="Hubbard S.S."/>
            <person name="Banfield J.F."/>
        </authorList>
    </citation>
    <scope>NUCLEOTIDE SEQUENCE [LARGE SCALE GENOMIC DNA]</scope>
</reference>
<evidence type="ECO:0000313" key="2">
    <source>
        <dbReference type="Proteomes" id="UP000177457"/>
    </source>
</evidence>
<name>A0A1F6MGE5_9BACT</name>
<dbReference type="Proteomes" id="UP000177457">
    <property type="component" value="Unassembled WGS sequence"/>
</dbReference>
<sequence>MAFAGLFVRIESDMPAKDFLLTKDEFAKLYRVMRDPRKRVAFLRYAKSMVERFLREYRLEQTKTEVKEEDAKKMRVALKHLEEISS</sequence>
<gene>
    <name evidence="1" type="ORF">A3C90_01630</name>
</gene>
<dbReference type="EMBL" id="MFQE01000045">
    <property type="protein sequence ID" value="OGH70543.1"/>
    <property type="molecule type" value="Genomic_DNA"/>
</dbReference>